<dbReference type="AlphaFoldDB" id="A0A6J4UVH8"/>
<accession>A0A6J4UVH8</accession>
<sequence>MILPSRRTLFGFWLMVVFKRRFQEHFSLAERYVHLTARSSVAILVALRIGPAVIQRRVEPASVS</sequence>
<dbReference type="EMBL" id="CADCWL010000069">
    <property type="protein sequence ID" value="CAA9559493.1"/>
    <property type="molecule type" value="Genomic_DNA"/>
</dbReference>
<organism evidence="1">
    <name type="scientific">uncultured Thermomicrobiales bacterium</name>
    <dbReference type="NCBI Taxonomy" id="1645740"/>
    <lineage>
        <taxon>Bacteria</taxon>
        <taxon>Pseudomonadati</taxon>
        <taxon>Thermomicrobiota</taxon>
        <taxon>Thermomicrobia</taxon>
        <taxon>Thermomicrobiales</taxon>
        <taxon>environmental samples</taxon>
    </lineage>
</organism>
<protein>
    <submittedName>
        <fullName evidence="1">Uncharacterized protein</fullName>
    </submittedName>
</protein>
<gene>
    <name evidence="1" type="ORF">AVDCRST_MAG19-1690</name>
</gene>
<name>A0A6J4UVH8_9BACT</name>
<reference evidence="1" key="1">
    <citation type="submission" date="2020-02" db="EMBL/GenBank/DDBJ databases">
        <authorList>
            <person name="Meier V. D."/>
        </authorList>
    </citation>
    <scope>NUCLEOTIDE SEQUENCE</scope>
    <source>
        <strain evidence="1">AVDCRST_MAG19</strain>
    </source>
</reference>
<proteinExistence type="predicted"/>
<evidence type="ECO:0000313" key="1">
    <source>
        <dbReference type="EMBL" id="CAA9559493.1"/>
    </source>
</evidence>